<evidence type="ECO:0000313" key="2">
    <source>
        <dbReference type="Proteomes" id="UP000546464"/>
    </source>
</evidence>
<keyword evidence="2" id="KW-1185">Reference proteome</keyword>
<proteinExistence type="predicted"/>
<name>A0A842HGH6_9BACT</name>
<dbReference type="Proteomes" id="UP000546464">
    <property type="component" value="Unassembled WGS sequence"/>
</dbReference>
<comment type="caution">
    <text evidence="1">The sequence shown here is derived from an EMBL/GenBank/DDBJ whole genome shotgun (WGS) entry which is preliminary data.</text>
</comment>
<protein>
    <submittedName>
        <fullName evidence="1">DNRLRE domain-containing protein</fullName>
    </submittedName>
</protein>
<evidence type="ECO:0000313" key="1">
    <source>
        <dbReference type="EMBL" id="MBC2594654.1"/>
    </source>
</evidence>
<organism evidence="1 2">
    <name type="scientific">Ruficoccus amylovorans</name>
    <dbReference type="NCBI Taxonomy" id="1804625"/>
    <lineage>
        <taxon>Bacteria</taxon>
        <taxon>Pseudomonadati</taxon>
        <taxon>Verrucomicrobiota</taxon>
        <taxon>Opitutia</taxon>
        <taxon>Puniceicoccales</taxon>
        <taxon>Cerasicoccaceae</taxon>
        <taxon>Ruficoccus</taxon>
    </lineage>
</organism>
<dbReference type="EMBL" id="JACHVB010000032">
    <property type="protein sequence ID" value="MBC2594654.1"/>
    <property type="molecule type" value="Genomic_DNA"/>
</dbReference>
<gene>
    <name evidence="1" type="ORF">H5P28_10320</name>
</gene>
<reference evidence="1 2" key="1">
    <citation type="submission" date="2020-07" db="EMBL/GenBank/DDBJ databases">
        <authorList>
            <person name="Feng X."/>
        </authorList>
    </citation>
    <scope>NUCLEOTIDE SEQUENCE [LARGE SCALE GENOMIC DNA]</scope>
    <source>
        <strain evidence="1 2">JCM31066</strain>
    </source>
</reference>
<dbReference type="AlphaFoldDB" id="A0A842HGH6"/>
<accession>A0A842HGH6</accession>
<dbReference type="NCBIfam" id="NF033679">
    <property type="entry name" value="DNRLRE_dom"/>
    <property type="match status" value="1"/>
</dbReference>
<sequence>MELVLFTLHYNTYATFQSNFDNRHCILVPVLTGGGYGRNPCPKRHRTAQRRKRRRALNGNDSLTVGTLNEYRKYRSILSIDLGFLPSNITITSVQLSLTSVARASGGPLTINLFELAQDFDIDTATWNSSSVIDGVKNEWDTAGGSYTPTILASQDVTMGNDAQEYFWSSVALTALTASAYDSDSPLLLLLRATDAVEAQSTRQLAWFYSSENGSMAPKLQIEYSVNIPEASTYVLTLGVLGLAASVTTLHYRRKTVAANG</sequence>